<gene>
    <name evidence="2" type="ORF">AAL_06718</name>
</gene>
<feature type="region of interest" description="Disordered" evidence="1">
    <location>
        <begin position="1"/>
        <end position="38"/>
    </location>
</feature>
<feature type="compositionally biased region" description="Basic and acidic residues" evidence="1">
    <location>
        <begin position="1"/>
        <end position="13"/>
    </location>
</feature>
<protein>
    <submittedName>
        <fullName evidence="2">Uncharacterized protein</fullName>
    </submittedName>
</protein>
<sequence>MDPRQSRAREDNGTQHGAARAGRDDEHGLSDLKDIPAHGDGTLEADLGLVSFGGPWREFYEDIPLEPETSSFPSWLGASRQELQQRSSPSNQVASRHIASLYGLDEVDYPLKATGEDDHDQGVDGAKPAKIWIYKPFDEPGGDLMPGRLTSATLQSHLAALRSPSKLQQLYFHFWGLVLPAQTASYPLSHVKEPTINSCNIEAALSMGVVEAAHPSSCVHDAMSTFADTKSPAAGTHKAPGDEHTQPLEASWTDNADPRLDFMRPRGHDREMRVVVPAYVNDSPQQVLAGYMTSENFVTEKLATSLGMRIDRRRGHRPKCVNAVGKTFYPLGAVTLRVAFPDEPNNKTQSSFLVVKDCVADMVLGSTFLKTTEVFTRRKRRQTRIKCTGKLPRLCYMGGPNRRLSCTLDGETVRAEEEIGSEIDVVSKRYATMRQWEIHELLPDEQHAVLIDRSIVKLEGYVKVVMGFGRRSGLQCFFVLDNLQCDVLFGDQTIHDLFAPARDKDSFFVNRCKLQNDGTFNATEWMDQVEDHITSIIKEELPMEGMAQNENDWRQQLREALSSVPPGELGGFESAFDWGVSIEASRTGRSSKELEALFAPRVREAIQKEAERRWKLNQGKGGIASR</sequence>
<dbReference type="STRING" id="1081109.A0A167YL20"/>
<accession>A0A167YL20</accession>
<dbReference type="EMBL" id="AZGY01000018">
    <property type="protein sequence ID" value="KZZ91482.1"/>
    <property type="molecule type" value="Genomic_DNA"/>
</dbReference>
<dbReference type="CDD" id="cd00303">
    <property type="entry name" value="retropepsin_like"/>
    <property type="match status" value="1"/>
</dbReference>
<name>A0A167YL20_9HYPO</name>
<evidence type="ECO:0000256" key="1">
    <source>
        <dbReference type="SAM" id="MobiDB-lite"/>
    </source>
</evidence>
<organism evidence="2 3">
    <name type="scientific">Moelleriella libera RCEF 2490</name>
    <dbReference type="NCBI Taxonomy" id="1081109"/>
    <lineage>
        <taxon>Eukaryota</taxon>
        <taxon>Fungi</taxon>
        <taxon>Dikarya</taxon>
        <taxon>Ascomycota</taxon>
        <taxon>Pezizomycotina</taxon>
        <taxon>Sordariomycetes</taxon>
        <taxon>Hypocreomycetidae</taxon>
        <taxon>Hypocreales</taxon>
        <taxon>Clavicipitaceae</taxon>
        <taxon>Moelleriella</taxon>
    </lineage>
</organism>
<dbReference type="Gene3D" id="2.40.70.10">
    <property type="entry name" value="Acid Proteases"/>
    <property type="match status" value="1"/>
</dbReference>
<dbReference type="InterPro" id="IPR021109">
    <property type="entry name" value="Peptidase_aspartic_dom_sf"/>
</dbReference>
<keyword evidence="3" id="KW-1185">Reference proteome</keyword>
<evidence type="ECO:0000313" key="3">
    <source>
        <dbReference type="Proteomes" id="UP000078544"/>
    </source>
</evidence>
<proteinExistence type="predicted"/>
<dbReference type="OrthoDB" id="6079484at2759"/>
<evidence type="ECO:0000313" key="2">
    <source>
        <dbReference type="EMBL" id="KZZ91482.1"/>
    </source>
</evidence>
<reference evidence="2 3" key="1">
    <citation type="journal article" date="2016" name="Genome Biol. Evol.">
        <title>Divergent and convergent evolution of fungal pathogenicity.</title>
        <authorList>
            <person name="Shang Y."/>
            <person name="Xiao G."/>
            <person name="Zheng P."/>
            <person name="Cen K."/>
            <person name="Zhan S."/>
            <person name="Wang C."/>
        </authorList>
    </citation>
    <scope>NUCLEOTIDE SEQUENCE [LARGE SCALE GENOMIC DNA]</scope>
    <source>
        <strain evidence="2 3">RCEF 2490</strain>
    </source>
</reference>
<comment type="caution">
    <text evidence="2">The sequence shown here is derived from an EMBL/GenBank/DDBJ whole genome shotgun (WGS) entry which is preliminary data.</text>
</comment>
<dbReference type="AlphaFoldDB" id="A0A167YL20"/>
<dbReference type="Proteomes" id="UP000078544">
    <property type="component" value="Unassembled WGS sequence"/>
</dbReference>
<feature type="region of interest" description="Disordered" evidence="1">
    <location>
        <begin position="230"/>
        <end position="258"/>
    </location>
</feature>
<feature type="compositionally biased region" description="Basic and acidic residues" evidence="1">
    <location>
        <begin position="21"/>
        <end position="37"/>
    </location>
</feature>